<feature type="transmembrane region" description="Helical" evidence="3">
    <location>
        <begin position="6"/>
        <end position="26"/>
    </location>
</feature>
<evidence type="ECO:0000256" key="2">
    <source>
        <dbReference type="RuleBase" id="RU000363"/>
    </source>
</evidence>
<dbReference type="InterPro" id="IPR020904">
    <property type="entry name" value="Sc_DH/Rdtase_CS"/>
</dbReference>
<dbReference type="InterPro" id="IPR036291">
    <property type="entry name" value="NAD(P)-bd_dom_sf"/>
</dbReference>
<dbReference type="EMBL" id="CP111015">
    <property type="protein sequence ID" value="WAR03019.1"/>
    <property type="molecule type" value="Genomic_DNA"/>
</dbReference>
<comment type="similarity">
    <text evidence="2">Belongs to the short-chain dehydrogenases/reductases (SDR) family.</text>
</comment>
<dbReference type="PRINTS" id="PR00081">
    <property type="entry name" value="GDHRDH"/>
</dbReference>
<organism evidence="4 5">
    <name type="scientific">Mya arenaria</name>
    <name type="common">Soft-shell clam</name>
    <dbReference type="NCBI Taxonomy" id="6604"/>
    <lineage>
        <taxon>Eukaryota</taxon>
        <taxon>Metazoa</taxon>
        <taxon>Spiralia</taxon>
        <taxon>Lophotrochozoa</taxon>
        <taxon>Mollusca</taxon>
        <taxon>Bivalvia</taxon>
        <taxon>Autobranchia</taxon>
        <taxon>Heteroconchia</taxon>
        <taxon>Euheterodonta</taxon>
        <taxon>Imparidentia</taxon>
        <taxon>Neoheterodontei</taxon>
        <taxon>Myida</taxon>
        <taxon>Myoidea</taxon>
        <taxon>Myidae</taxon>
        <taxon>Mya</taxon>
    </lineage>
</organism>
<name>A0ABY7E3M2_MYAAR</name>
<accession>A0ABY7E3M2</accession>
<gene>
    <name evidence="4" type="ORF">MAR_009577</name>
</gene>
<sequence length="329" mass="36476">MFLVASIFAIFAVFLAICLVVFNIILSRKEITSITTRAVFITGCDTGFGNLLAKTLDAKGMKVFAGCLTEQGAIDLRALTSSRLKTVVIDITVKETVIKALKFVQENLDENGLWGVVNNAGVMPTFAPVEWTSMEEFQHVFNVNFFGSVFVTQKFLPMLRKSRGRLVNVCSVTSHCAYPGITTYVTSKAALKMFTVCLRRELYNSGVTTHTIEPGGFNTNITDKNRIANMVKSAYKQASPELQTVYGGRICKYLLDGIKMAGNYVSTRPQMVADAMTHALLSRNPQQRYIVGNDANVYFRILSWIPDKAVDFILGWPAPYGQACEDLRP</sequence>
<dbReference type="PRINTS" id="PR00080">
    <property type="entry name" value="SDRFAMILY"/>
</dbReference>
<evidence type="ECO:0000256" key="1">
    <source>
        <dbReference type="ARBA" id="ARBA00023002"/>
    </source>
</evidence>
<evidence type="ECO:0000313" key="4">
    <source>
        <dbReference type="EMBL" id="WAR03019.1"/>
    </source>
</evidence>
<dbReference type="PROSITE" id="PS00061">
    <property type="entry name" value="ADH_SHORT"/>
    <property type="match status" value="1"/>
</dbReference>
<keyword evidence="1" id="KW-0560">Oxidoreductase</keyword>
<keyword evidence="3" id="KW-0812">Transmembrane</keyword>
<dbReference type="Proteomes" id="UP001164746">
    <property type="component" value="Chromosome 4"/>
</dbReference>
<dbReference type="Pfam" id="PF00106">
    <property type="entry name" value="adh_short"/>
    <property type="match status" value="1"/>
</dbReference>
<dbReference type="PANTHER" id="PTHR43313:SF1">
    <property type="entry name" value="3BETA-HYDROXYSTEROID DEHYDROGENASE DHS-16"/>
    <property type="match status" value="1"/>
</dbReference>
<reference evidence="4" key="1">
    <citation type="submission" date="2022-11" db="EMBL/GenBank/DDBJ databases">
        <title>Centuries of genome instability and evolution in soft-shell clam transmissible cancer (bioRxiv).</title>
        <authorList>
            <person name="Hart S.F.M."/>
            <person name="Yonemitsu M.A."/>
            <person name="Giersch R.M."/>
            <person name="Beal B.F."/>
            <person name="Arriagada G."/>
            <person name="Davis B.W."/>
            <person name="Ostrander E.A."/>
            <person name="Goff S.P."/>
            <person name="Metzger M.J."/>
        </authorList>
    </citation>
    <scope>NUCLEOTIDE SEQUENCE</scope>
    <source>
        <strain evidence="4">MELC-2E11</strain>
        <tissue evidence="4">Siphon/mantle</tissue>
    </source>
</reference>
<keyword evidence="5" id="KW-1185">Reference proteome</keyword>
<evidence type="ECO:0000313" key="5">
    <source>
        <dbReference type="Proteomes" id="UP001164746"/>
    </source>
</evidence>
<proteinExistence type="inferred from homology"/>
<dbReference type="SUPFAM" id="SSF51735">
    <property type="entry name" value="NAD(P)-binding Rossmann-fold domains"/>
    <property type="match status" value="1"/>
</dbReference>
<keyword evidence="3" id="KW-1133">Transmembrane helix</keyword>
<protein>
    <submittedName>
        <fullName evidence="4">RDH7-like protein</fullName>
    </submittedName>
</protein>
<dbReference type="PANTHER" id="PTHR43313">
    <property type="entry name" value="SHORT-CHAIN DEHYDROGENASE/REDUCTASE FAMILY 9C"/>
    <property type="match status" value="1"/>
</dbReference>
<dbReference type="Gene3D" id="3.40.50.720">
    <property type="entry name" value="NAD(P)-binding Rossmann-like Domain"/>
    <property type="match status" value="1"/>
</dbReference>
<dbReference type="InterPro" id="IPR002347">
    <property type="entry name" value="SDR_fam"/>
</dbReference>
<keyword evidence="3" id="KW-0472">Membrane</keyword>
<evidence type="ECO:0000256" key="3">
    <source>
        <dbReference type="SAM" id="Phobius"/>
    </source>
</evidence>